<gene>
    <name evidence="1" type="ORF">GGR27_001238</name>
</gene>
<accession>A0ABX0X9W8</accession>
<dbReference type="Proteomes" id="UP000770785">
    <property type="component" value="Unassembled WGS sequence"/>
</dbReference>
<sequence length="69" mass="7838">MALGQTLQSILDINRKRRFFQDNEAGLEELNEELRVLNAVVENHARVLKSYEYQLERPKGPSAGAPISI</sequence>
<evidence type="ECO:0000313" key="2">
    <source>
        <dbReference type="Proteomes" id="UP000770785"/>
    </source>
</evidence>
<organism evidence="1 2">
    <name type="scientific">Neolewinella antarctica</name>
    <dbReference type="NCBI Taxonomy" id="442734"/>
    <lineage>
        <taxon>Bacteria</taxon>
        <taxon>Pseudomonadati</taxon>
        <taxon>Bacteroidota</taxon>
        <taxon>Saprospiria</taxon>
        <taxon>Saprospirales</taxon>
        <taxon>Lewinellaceae</taxon>
        <taxon>Neolewinella</taxon>
    </lineage>
</organism>
<comment type="caution">
    <text evidence="1">The sequence shown here is derived from an EMBL/GenBank/DDBJ whole genome shotgun (WGS) entry which is preliminary data.</text>
</comment>
<proteinExistence type="predicted"/>
<keyword evidence="2" id="KW-1185">Reference proteome</keyword>
<name>A0ABX0X9W8_9BACT</name>
<evidence type="ECO:0000313" key="1">
    <source>
        <dbReference type="EMBL" id="NJC25739.1"/>
    </source>
</evidence>
<protein>
    <submittedName>
        <fullName evidence="1">Uncharacterized protein</fullName>
    </submittedName>
</protein>
<dbReference type="EMBL" id="JAATJH010000002">
    <property type="protein sequence ID" value="NJC25739.1"/>
    <property type="molecule type" value="Genomic_DNA"/>
</dbReference>
<reference evidence="1 2" key="1">
    <citation type="submission" date="2020-03" db="EMBL/GenBank/DDBJ databases">
        <title>Genomic Encyclopedia of Type Strains, Phase IV (KMG-IV): sequencing the most valuable type-strain genomes for metagenomic binning, comparative biology and taxonomic classification.</title>
        <authorList>
            <person name="Goeker M."/>
        </authorList>
    </citation>
    <scope>NUCLEOTIDE SEQUENCE [LARGE SCALE GENOMIC DNA]</scope>
    <source>
        <strain evidence="1 2">DSM 105096</strain>
    </source>
</reference>
<dbReference type="RefSeq" id="WP_168036524.1">
    <property type="nucleotide sequence ID" value="NZ_JAATJH010000002.1"/>
</dbReference>